<dbReference type="InterPro" id="IPR011006">
    <property type="entry name" value="CheY-like_superfamily"/>
</dbReference>
<keyword evidence="11" id="KW-1185">Reference proteome</keyword>
<dbReference type="PROSITE" id="PS51755">
    <property type="entry name" value="OMPR_PHOB"/>
    <property type="match status" value="1"/>
</dbReference>
<dbReference type="PANTHER" id="PTHR48111:SF21">
    <property type="entry name" value="DNA-BINDING DUAL MASTER TRANSCRIPTIONAL REGULATOR RPAA"/>
    <property type="match status" value="1"/>
</dbReference>
<evidence type="ECO:0000259" key="9">
    <source>
        <dbReference type="PROSITE" id="PS51755"/>
    </source>
</evidence>
<dbReference type="GO" id="GO:0032993">
    <property type="term" value="C:protein-DNA complex"/>
    <property type="evidence" value="ECO:0007669"/>
    <property type="project" value="TreeGrafter"/>
</dbReference>
<evidence type="ECO:0000256" key="1">
    <source>
        <dbReference type="ARBA" id="ARBA00022553"/>
    </source>
</evidence>
<proteinExistence type="predicted"/>
<dbReference type="Pfam" id="PF00486">
    <property type="entry name" value="Trans_reg_C"/>
    <property type="match status" value="1"/>
</dbReference>
<keyword evidence="2" id="KW-0902">Two-component regulatory system</keyword>
<dbReference type="SMART" id="SM00862">
    <property type="entry name" value="Trans_reg_C"/>
    <property type="match status" value="1"/>
</dbReference>
<evidence type="ECO:0000256" key="6">
    <source>
        <dbReference type="PROSITE-ProRule" id="PRU00169"/>
    </source>
</evidence>
<evidence type="ECO:0000256" key="5">
    <source>
        <dbReference type="ARBA" id="ARBA00023163"/>
    </source>
</evidence>
<sequence length="219" mass="25295">MKILLLEDDLLLSEAISKFLIIKGHAVQTFKDGESVLHSLQENCFDLLILDINVPNIDGLTLLEMLQKNKIQIPTIFISAIIDIDDISRAFTLGCHDYLKKPFHLKELSIRIDKILQSDYIPHSHLRLSKNYSLDIESSTLRFKGEVQVLPARQLKILILLANNRSRVVDYALFQEYAWDNMDVEIPTIRAEVNRLKKALKEDIIINIRNMGYMIKRPV</sequence>
<keyword evidence="5" id="KW-0804">Transcription</keyword>
<dbReference type="KEGG" id="sinu:IMZ28_00545"/>
<dbReference type="PROSITE" id="PS50110">
    <property type="entry name" value="RESPONSE_REGULATORY"/>
    <property type="match status" value="1"/>
</dbReference>
<keyword evidence="1 6" id="KW-0597">Phosphoprotein</keyword>
<evidence type="ECO:0000256" key="3">
    <source>
        <dbReference type="ARBA" id="ARBA00023015"/>
    </source>
</evidence>
<keyword evidence="4 7" id="KW-0238">DNA-binding</keyword>
<keyword evidence="3" id="KW-0805">Transcription regulation</keyword>
<dbReference type="GO" id="GO:0006355">
    <property type="term" value="P:regulation of DNA-templated transcription"/>
    <property type="evidence" value="ECO:0007669"/>
    <property type="project" value="InterPro"/>
</dbReference>
<feature type="modified residue" description="4-aspartylphosphate" evidence="6">
    <location>
        <position position="51"/>
    </location>
</feature>
<dbReference type="SUPFAM" id="SSF52172">
    <property type="entry name" value="CheY-like"/>
    <property type="match status" value="1"/>
</dbReference>
<organism evidence="10 11">
    <name type="scientific">Sulfurovum indicum</name>
    <dbReference type="NCBI Taxonomy" id="2779528"/>
    <lineage>
        <taxon>Bacteria</taxon>
        <taxon>Pseudomonadati</taxon>
        <taxon>Campylobacterota</taxon>
        <taxon>Epsilonproteobacteria</taxon>
        <taxon>Campylobacterales</taxon>
        <taxon>Sulfurovaceae</taxon>
        <taxon>Sulfurovum</taxon>
    </lineage>
</organism>
<dbReference type="Gene3D" id="3.40.50.2300">
    <property type="match status" value="1"/>
</dbReference>
<dbReference type="EMBL" id="CP063164">
    <property type="protein sequence ID" value="QOR62013.1"/>
    <property type="molecule type" value="Genomic_DNA"/>
</dbReference>
<name>A0A7M1S3L7_9BACT</name>
<dbReference type="GO" id="GO:0000976">
    <property type="term" value="F:transcription cis-regulatory region binding"/>
    <property type="evidence" value="ECO:0007669"/>
    <property type="project" value="TreeGrafter"/>
</dbReference>
<accession>A0A7M1S3L7</accession>
<evidence type="ECO:0000256" key="2">
    <source>
        <dbReference type="ARBA" id="ARBA00023012"/>
    </source>
</evidence>
<dbReference type="Gene3D" id="1.10.10.10">
    <property type="entry name" value="Winged helix-like DNA-binding domain superfamily/Winged helix DNA-binding domain"/>
    <property type="match status" value="1"/>
</dbReference>
<dbReference type="InterPro" id="IPR036388">
    <property type="entry name" value="WH-like_DNA-bd_sf"/>
</dbReference>
<dbReference type="GO" id="GO:0005829">
    <property type="term" value="C:cytosol"/>
    <property type="evidence" value="ECO:0007669"/>
    <property type="project" value="TreeGrafter"/>
</dbReference>
<dbReference type="Pfam" id="PF00072">
    <property type="entry name" value="Response_reg"/>
    <property type="match status" value="1"/>
</dbReference>
<feature type="domain" description="Response regulatory" evidence="8">
    <location>
        <begin position="2"/>
        <end position="116"/>
    </location>
</feature>
<dbReference type="AlphaFoldDB" id="A0A7M1S3L7"/>
<evidence type="ECO:0000256" key="4">
    <source>
        <dbReference type="ARBA" id="ARBA00023125"/>
    </source>
</evidence>
<dbReference type="PANTHER" id="PTHR48111">
    <property type="entry name" value="REGULATOR OF RPOS"/>
    <property type="match status" value="1"/>
</dbReference>
<evidence type="ECO:0000313" key="10">
    <source>
        <dbReference type="EMBL" id="QOR62013.1"/>
    </source>
</evidence>
<gene>
    <name evidence="10" type="ORF">IMZ28_00545</name>
</gene>
<dbReference type="InterPro" id="IPR039420">
    <property type="entry name" value="WalR-like"/>
</dbReference>
<feature type="DNA-binding region" description="OmpR/PhoB-type" evidence="7">
    <location>
        <begin position="123"/>
        <end position="217"/>
    </location>
</feature>
<dbReference type="SMART" id="SM00448">
    <property type="entry name" value="REC"/>
    <property type="match status" value="1"/>
</dbReference>
<feature type="domain" description="OmpR/PhoB-type" evidence="9">
    <location>
        <begin position="123"/>
        <end position="217"/>
    </location>
</feature>
<dbReference type="GO" id="GO:0000156">
    <property type="term" value="F:phosphorelay response regulator activity"/>
    <property type="evidence" value="ECO:0007669"/>
    <property type="project" value="TreeGrafter"/>
</dbReference>
<reference evidence="10 11" key="1">
    <citation type="submission" date="2020-10" db="EMBL/GenBank/DDBJ databases">
        <title>The genome of sulfurovum sp.</title>
        <authorList>
            <person name="Xie S."/>
            <person name="Shao Z."/>
            <person name="Jiang L."/>
        </authorList>
    </citation>
    <scope>NUCLEOTIDE SEQUENCE [LARGE SCALE GENOMIC DNA]</scope>
    <source>
        <strain evidence="10 11">ST-419</strain>
    </source>
</reference>
<dbReference type="InterPro" id="IPR001789">
    <property type="entry name" value="Sig_transdc_resp-reg_receiver"/>
</dbReference>
<evidence type="ECO:0000256" key="7">
    <source>
        <dbReference type="PROSITE-ProRule" id="PRU01091"/>
    </source>
</evidence>
<dbReference type="InterPro" id="IPR001867">
    <property type="entry name" value="OmpR/PhoB-type_DNA-bd"/>
</dbReference>
<evidence type="ECO:0000313" key="11">
    <source>
        <dbReference type="Proteomes" id="UP000595074"/>
    </source>
</evidence>
<dbReference type="RefSeq" id="WP_197548718.1">
    <property type="nucleotide sequence ID" value="NZ_CP063164.1"/>
</dbReference>
<evidence type="ECO:0000259" key="8">
    <source>
        <dbReference type="PROSITE" id="PS50110"/>
    </source>
</evidence>
<dbReference type="Proteomes" id="UP000595074">
    <property type="component" value="Chromosome"/>
</dbReference>
<protein>
    <submittedName>
        <fullName evidence="10">Response regulator transcription factor</fullName>
    </submittedName>
</protein>